<organism evidence="10 11">
    <name type="scientific">Effrenium voratum</name>
    <dbReference type="NCBI Taxonomy" id="2562239"/>
    <lineage>
        <taxon>Eukaryota</taxon>
        <taxon>Sar</taxon>
        <taxon>Alveolata</taxon>
        <taxon>Dinophyceae</taxon>
        <taxon>Suessiales</taxon>
        <taxon>Symbiodiniaceae</taxon>
        <taxon>Effrenium</taxon>
    </lineage>
</organism>
<keyword evidence="7" id="KW-1133">Transmembrane helix</keyword>
<gene>
    <name evidence="10" type="ORF">EVOR1521_LOCUS21863</name>
</gene>
<dbReference type="InterPro" id="IPR029000">
    <property type="entry name" value="Cyclophilin-like_dom_sf"/>
</dbReference>
<dbReference type="GO" id="GO:0006457">
    <property type="term" value="P:protein folding"/>
    <property type="evidence" value="ECO:0007669"/>
    <property type="project" value="TreeGrafter"/>
</dbReference>
<evidence type="ECO:0000256" key="6">
    <source>
        <dbReference type="SAM" id="MobiDB-lite"/>
    </source>
</evidence>
<keyword evidence="11" id="KW-1185">Reference proteome</keyword>
<feature type="region of interest" description="Disordered" evidence="6">
    <location>
        <begin position="346"/>
        <end position="388"/>
    </location>
</feature>
<evidence type="ECO:0000256" key="2">
    <source>
        <dbReference type="ARBA" id="ARBA00013194"/>
    </source>
</evidence>
<dbReference type="InterPro" id="IPR002130">
    <property type="entry name" value="Cyclophilin-type_PPIase_dom"/>
</dbReference>
<dbReference type="GO" id="GO:0003755">
    <property type="term" value="F:peptidyl-prolyl cis-trans isomerase activity"/>
    <property type="evidence" value="ECO:0007669"/>
    <property type="project" value="UniProtKB-KW"/>
</dbReference>
<dbReference type="PRINTS" id="PR00153">
    <property type="entry name" value="CSAPPISMRASE"/>
</dbReference>
<dbReference type="AlphaFoldDB" id="A0AA36J1M3"/>
<dbReference type="InterPro" id="IPR001179">
    <property type="entry name" value="PPIase_FKBP_dom"/>
</dbReference>
<keyword evidence="7" id="KW-0812">Transmembrane</keyword>
<dbReference type="Gene3D" id="3.10.50.40">
    <property type="match status" value="1"/>
</dbReference>
<dbReference type="InterPro" id="IPR046357">
    <property type="entry name" value="PPIase_dom_sf"/>
</dbReference>
<reference evidence="10" key="1">
    <citation type="submission" date="2023-08" db="EMBL/GenBank/DDBJ databases">
        <authorList>
            <person name="Chen Y."/>
            <person name="Shah S."/>
            <person name="Dougan E. K."/>
            <person name="Thang M."/>
            <person name="Chan C."/>
        </authorList>
    </citation>
    <scope>NUCLEOTIDE SEQUENCE</scope>
</reference>
<dbReference type="GO" id="GO:0016018">
    <property type="term" value="F:cyclosporin A binding"/>
    <property type="evidence" value="ECO:0007669"/>
    <property type="project" value="TreeGrafter"/>
</dbReference>
<dbReference type="PROSITE" id="PS50072">
    <property type="entry name" value="CSA_PPIASE_2"/>
    <property type="match status" value="1"/>
</dbReference>
<evidence type="ECO:0000313" key="10">
    <source>
        <dbReference type="EMBL" id="CAJ1397953.1"/>
    </source>
</evidence>
<dbReference type="SUPFAM" id="SSF50891">
    <property type="entry name" value="Cyclophilin-like"/>
    <property type="match status" value="1"/>
</dbReference>
<feature type="domain" description="PPIase FKBP-type" evidence="8">
    <location>
        <begin position="59"/>
        <end position="143"/>
    </location>
</feature>
<dbReference type="Proteomes" id="UP001178507">
    <property type="component" value="Unassembled WGS sequence"/>
</dbReference>
<keyword evidence="7" id="KW-0472">Membrane</keyword>
<protein>
    <recommendedName>
        <fullName evidence="2 5">peptidylprolyl isomerase</fullName>
        <ecNumber evidence="2 5">5.2.1.8</ecNumber>
    </recommendedName>
</protein>
<dbReference type="EMBL" id="CAUJNA010003283">
    <property type="protein sequence ID" value="CAJ1397953.1"/>
    <property type="molecule type" value="Genomic_DNA"/>
</dbReference>
<evidence type="ECO:0000259" key="9">
    <source>
        <dbReference type="PROSITE" id="PS50072"/>
    </source>
</evidence>
<evidence type="ECO:0000256" key="4">
    <source>
        <dbReference type="ARBA" id="ARBA00023235"/>
    </source>
</evidence>
<proteinExistence type="predicted"/>
<dbReference type="FunFam" id="2.40.100.10:FF:000013">
    <property type="entry name" value="Peptidyl-prolyl cis-trans isomerase"/>
    <property type="match status" value="1"/>
</dbReference>
<dbReference type="Gene3D" id="2.40.100.10">
    <property type="entry name" value="Cyclophilin-like"/>
    <property type="match status" value="1"/>
</dbReference>
<dbReference type="PANTHER" id="PTHR11071:SF561">
    <property type="entry name" value="PEPTIDYL-PROLYL CIS-TRANS ISOMERASE D-RELATED"/>
    <property type="match status" value="1"/>
</dbReference>
<evidence type="ECO:0000313" key="11">
    <source>
        <dbReference type="Proteomes" id="UP001178507"/>
    </source>
</evidence>
<dbReference type="Pfam" id="PF00160">
    <property type="entry name" value="Pro_isomerase"/>
    <property type="match status" value="1"/>
</dbReference>
<evidence type="ECO:0000259" key="8">
    <source>
        <dbReference type="PROSITE" id="PS50059"/>
    </source>
</evidence>
<comment type="catalytic activity">
    <reaction evidence="1 5">
        <text>[protein]-peptidylproline (omega=180) = [protein]-peptidylproline (omega=0)</text>
        <dbReference type="Rhea" id="RHEA:16237"/>
        <dbReference type="Rhea" id="RHEA-COMP:10747"/>
        <dbReference type="Rhea" id="RHEA-COMP:10748"/>
        <dbReference type="ChEBI" id="CHEBI:83833"/>
        <dbReference type="ChEBI" id="CHEBI:83834"/>
        <dbReference type="EC" id="5.2.1.8"/>
    </reaction>
</comment>
<dbReference type="EC" id="5.2.1.8" evidence="2 5"/>
<evidence type="ECO:0000256" key="1">
    <source>
        <dbReference type="ARBA" id="ARBA00000971"/>
    </source>
</evidence>
<dbReference type="SUPFAM" id="SSF54534">
    <property type="entry name" value="FKBP-like"/>
    <property type="match status" value="1"/>
</dbReference>
<feature type="domain" description="PPIase cyclophilin-type" evidence="9">
    <location>
        <begin position="199"/>
        <end position="364"/>
    </location>
</feature>
<dbReference type="Pfam" id="PF00254">
    <property type="entry name" value="FKBP_C"/>
    <property type="match status" value="1"/>
</dbReference>
<evidence type="ECO:0000256" key="5">
    <source>
        <dbReference type="PROSITE-ProRule" id="PRU00277"/>
    </source>
</evidence>
<comment type="caution">
    <text evidence="10">The sequence shown here is derived from an EMBL/GenBank/DDBJ whole genome shotgun (WGS) entry which is preliminary data.</text>
</comment>
<sequence>MSVAAEELRFRGKEPETRREDPGRAKLGSPASSDFQKTESGLQYKVLKSNPSGERPLPETACRCHYRGTLADGTEFDSSYDRQPVIFRPTQVVPGWSEALQMMRQGEKWEIILPSNLAYGDRGVGPIPPGATLFFELELLEVNADTGGSFMSMMSLGGLLALGFIGFLVIWLTGSKGLPVGPVVPLQQVTHAKANPHVFLDVEAGGKFLGRIELELFQEVAPMAVENFRALCTGEKGPGIADHPRHLKGSPFHRIIPGFMAQGGDITHGNGRGGESIYGKTFRDEWEHGIVHHTEPGLLSMANRGRNTNGSQFFITLAPAPWLDNKHVVFGRVLYGMDVVRAMEKRGSRSGTPSEEIRIVDSGELGMDGKAKAPEKPSEPSEPSTSLP</sequence>
<feature type="compositionally biased region" description="Polar residues" evidence="6">
    <location>
        <begin position="30"/>
        <end position="41"/>
    </location>
</feature>
<feature type="compositionally biased region" description="Basic and acidic residues" evidence="6">
    <location>
        <begin position="1"/>
        <end position="24"/>
    </location>
</feature>
<keyword evidence="4 5" id="KW-0413">Isomerase</keyword>
<dbReference type="PROSITE" id="PS50059">
    <property type="entry name" value="FKBP_PPIASE"/>
    <property type="match status" value="1"/>
</dbReference>
<accession>A0AA36J1M3</accession>
<evidence type="ECO:0000256" key="3">
    <source>
        <dbReference type="ARBA" id="ARBA00023110"/>
    </source>
</evidence>
<keyword evidence="3 5" id="KW-0697">Rotamase</keyword>
<dbReference type="PANTHER" id="PTHR11071">
    <property type="entry name" value="PEPTIDYL-PROLYL CIS-TRANS ISOMERASE"/>
    <property type="match status" value="1"/>
</dbReference>
<feature type="region of interest" description="Disordered" evidence="6">
    <location>
        <begin position="1"/>
        <end position="41"/>
    </location>
</feature>
<name>A0AA36J1M3_9DINO</name>
<feature type="compositionally biased region" description="Basic and acidic residues" evidence="6">
    <location>
        <begin position="355"/>
        <end position="379"/>
    </location>
</feature>
<dbReference type="GO" id="GO:0005737">
    <property type="term" value="C:cytoplasm"/>
    <property type="evidence" value="ECO:0007669"/>
    <property type="project" value="TreeGrafter"/>
</dbReference>
<feature type="transmembrane region" description="Helical" evidence="7">
    <location>
        <begin position="150"/>
        <end position="172"/>
    </location>
</feature>
<evidence type="ECO:0000256" key="7">
    <source>
        <dbReference type="SAM" id="Phobius"/>
    </source>
</evidence>